<organism evidence="1 2">
    <name type="scientific">Camellia lanceoleosa</name>
    <dbReference type="NCBI Taxonomy" id="1840588"/>
    <lineage>
        <taxon>Eukaryota</taxon>
        <taxon>Viridiplantae</taxon>
        <taxon>Streptophyta</taxon>
        <taxon>Embryophyta</taxon>
        <taxon>Tracheophyta</taxon>
        <taxon>Spermatophyta</taxon>
        <taxon>Magnoliopsida</taxon>
        <taxon>eudicotyledons</taxon>
        <taxon>Gunneridae</taxon>
        <taxon>Pentapetalae</taxon>
        <taxon>asterids</taxon>
        <taxon>Ericales</taxon>
        <taxon>Theaceae</taxon>
        <taxon>Camellia</taxon>
    </lineage>
</organism>
<comment type="caution">
    <text evidence="1">The sequence shown here is derived from an EMBL/GenBank/DDBJ whole genome shotgun (WGS) entry which is preliminary data.</text>
</comment>
<evidence type="ECO:0000313" key="1">
    <source>
        <dbReference type="EMBL" id="KAI8028668.1"/>
    </source>
</evidence>
<keyword evidence="2" id="KW-1185">Reference proteome</keyword>
<reference evidence="1 2" key="1">
    <citation type="journal article" date="2022" name="Plant J.">
        <title>Chromosome-level genome of Camellia lanceoleosa provides a valuable resource for understanding genome evolution and self-incompatibility.</title>
        <authorList>
            <person name="Gong W."/>
            <person name="Xiao S."/>
            <person name="Wang L."/>
            <person name="Liao Z."/>
            <person name="Chang Y."/>
            <person name="Mo W."/>
            <person name="Hu G."/>
            <person name="Li W."/>
            <person name="Zhao G."/>
            <person name="Zhu H."/>
            <person name="Hu X."/>
            <person name="Ji K."/>
            <person name="Xiang X."/>
            <person name="Song Q."/>
            <person name="Yuan D."/>
            <person name="Jin S."/>
            <person name="Zhang L."/>
        </authorList>
    </citation>
    <scope>NUCLEOTIDE SEQUENCE [LARGE SCALE GENOMIC DNA]</scope>
    <source>
        <strain evidence="1">SQ_2022a</strain>
    </source>
</reference>
<name>A0ACC0ISJ0_9ERIC</name>
<dbReference type="Proteomes" id="UP001060215">
    <property type="component" value="Chromosome 3"/>
</dbReference>
<dbReference type="EMBL" id="CM045760">
    <property type="protein sequence ID" value="KAI8028668.1"/>
    <property type="molecule type" value="Genomic_DNA"/>
</dbReference>
<evidence type="ECO:0000313" key="2">
    <source>
        <dbReference type="Proteomes" id="UP001060215"/>
    </source>
</evidence>
<accession>A0ACC0ISJ0</accession>
<protein>
    <submittedName>
        <fullName evidence="1">Uncharacterized protein</fullName>
    </submittedName>
</protein>
<sequence length="423" mass="48927">MELPPEIGELTNLEVIDLEGTEIIYLPNEIVKLIKLSSLKVSFYRYANNYQERRVWVVTTSLSNLSRLHELRIDVNPDGDWWDVEVKTIIHDLCSLRELRTLKLYLPTIELLEELIRDSPSLICPALTHFRFIVGRQVERFLSRLPREVEEEFNNLEKSEKGLKYVNGEGIPIKIIEVLKHANAFSLEHHWTVNNLSEFGLQNMDKLKFCFLVECNELRTIIDAKQFYQEGDCEGDDSNESEQYSYFNEEKMVLGSLQYLSIHYMKNMESICQGSVGKGCLSNLKFLALHTCLSLTTIFTLKIAPRSLTFVDLKYSDSKSGHFLPNLKKILLLELPKLVSISNGLCIAPKLERMVIFFCPKLVKLSTMEVSSKDLKVIKGENEWWGELKWHESDLSSDHQDYLASMFVPLRRDGDLMAQFTKD</sequence>
<proteinExistence type="predicted"/>
<gene>
    <name evidence="1" type="ORF">LOK49_LG02G02745</name>
</gene>